<dbReference type="InterPro" id="IPR038590">
    <property type="entry name" value="YaeQ_sf"/>
</dbReference>
<evidence type="ECO:0000313" key="3">
    <source>
        <dbReference type="Proteomes" id="UP001194469"/>
    </source>
</evidence>
<sequence length="230" mass="25666">MKYTCTIEHLPGSRPLEAPPRPPRHAVGHRAGYDTGFGMDAAPDNADDSDYGQRPVPASGLPLPVRDRIVLDAAPGEVPWHIALKFLGYLLYREWEPRVEEGVGWHYKPDLVSLDAAGNIRLWLDCGNIAARKTDRVAAKLGEDTPFRILRRTEKDARQLAVTLAGKVRHPQRVRLIAFDAGFVDAIAAGLDSTNRIKALRGADRLDLTFETRQDRLELRSRLHVLELKG</sequence>
<reference evidence="2 3" key="1">
    <citation type="submission" date="2019-08" db="EMBL/GenBank/DDBJ databases">
        <authorList>
            <person name="Luo N."/>
        </authorList>
    </citation>
    <scope>NUCLEOTIDE SEQUENCE [LARGE SCALE GENOMIC DNA]</scope>
    <source>
        <strain evidence="2 3">NCIMB 9442</strain>
    </source>
</reference>
<evidence type="ECO:0000256" key="1">
    <source>
        <dbReference type="SAM" id="MobiDB-lite"/>
    </source>
</evidence>
<dbReference type="Proteomes" id="UP001194469">
    <property type="component" value="Unassembled WGS sequence"/>
</dbReference>
<name>A0ABS0J5G7_9BACT</name>
<organism evidence="2 3">
    <name type="scientific">Nitratidesulfovibrio oxamicus</name>
    <dbReference type="NCBI Taxonomy" id="32016"/>
    <lineage>
        <taxon>Bacteria</taxon>
        <taxon>Pseudomonadati</taxon>
        <taxon>Thermodesulfobacteriota</taxon>
        <taxon>Desulfovibrionia</taxon>
        <taxon>Desulfovibrionales</taxon>
        <taxon>Desulfovibrionaceae</taxon>
        <taxon>Nitratidesulfovibrio</taxon>
    </lineage>
</organism>
<accession>A0ABS0J5G7</accession>
<protein>
    <submittedName>
        <fullName evidence="2">Uncharacterized protein</fullName>
    </submittedName>
</protein>
<feature type="region of interest" description="Disordered" evidence="1">
    <location>
        <begin position="11"/>
        <end position="59"/>
    </location>
</feature>
<proteinExistence type="predicted"/>
<keyword evidence="3" id="KW-1185">Reference proteome</keyword>
<dbReference type="SUPFAM" id="SSF52980">
    <property type="entry name" value="Restriction endonuclease-like"/>
    <property type="match status" value="1"/>
</dbReference>
<gene>
    <name evidence="2" type="ORF">FVW20_11600</name>
</gene>
<dbReference type="EMBL" id="VRYY01000332">
    <property type="protein sequence ID" value="MBG3877639.1"/>
    <property type="molecule type" value="Genomic_DNA"/>
</dbReference>
<evidence type="ECO:0000313" key="2">
    <source>
        <dbReference type="EMBL" id="MBG3877639.1"/>
    </source>
</evidence>
<dbReference type="RefSeq" id="WP_196609734.1">
    <property type="nucleotide sequence ID" value="NZ_VRYY01000332.1"/>
</dbReference>
<comment type="caution">
    <text evidence="2">The sequence shown here is derived from an EMBL/GenBank/DDBJ whole genome shotgun (WGS) entry which is preliminary data.</text>
</comment>
<dbReference type="InterPro" id="IPR011335">
    <property type="entry name" value="Restrct_endonuc-II-like"/>
</dbReference>
<dbReference type="Gene3D" id="3.10.640.10">
    <property type="entry name" value="Restriction endonuclease-like alpha-beta roll domain"/>
    <property type="match status" value="1"/>
</dbReference>